<protein>
    <submittedName>
        <fullName evidence="5">AraC family transcriptional regulator InvF</fullName>
    </submittedName>
</protein>
<evidence type="ECO:0000259" key="4">
    <source>
        <dbReference type="PROSITE" id="PS01124"/>
    </source>
</evidence>
<feature type="domain" description="HTH araC/xylS-type" evidence="4">
    <location>
        <begin position="139"/>
        <end position="237"/>
    </location>
</feature>
<gene>
    <name evidence="5" type="primary">invF</name>
    <name evidence="5" type="ORF">ABGV49_00240</name>
</gene>
<evidence type="ECO:0000313" key="5">
    <source>
        <dbReference type="EMBL" id="MEO2215495.1"/>
    </source>
</evidence>
<dbReference type="PROSITE" id="PS00041">
    <property type="entry name" value="HTH_ARAC_FAMILY_1"/>
    <property type="match status" value="1"/>
</dbReference>
<keyword evidence="3" id="KW-0804">Transcription</keyword>
<dbReference type="InterPro" id="IPR009057">
    <property type="entry name" value="Homeodomain-like_sf"/>
</dbReference>
<dbReference type="PROSITE" id="PS01124">
    <property type="entry name" value="HTH_ARAC_FAMILY_2"/>
    <property type="match status" value="1"/>
</dbReference>
<dbReference type="SMART" id="SM00342">
    <property type="entry name" value="HTH_ARAC"/>
    <property type="match status" value="1"/>
</dbReference>
<dbReference type="Gene3D" id="1.10.10.60">
    <property type="entry name" value="Homeodomain-like"/>
    <property type="match status" value="1"/>
</dbReference>
<dbReference type="EMBL" id="JBDOJC010000001">
    <property type="protein sequence ID" value="MEO2215495.1"/>
    <property type="molecule type" value="Genomic_DNA"/>
</dbReference>
<evidence type="ECO:0000256" key="2">
    <source>
        <dbReference type="ARBA" id="ARBA00023125"/>
    </source>
</evidence>
<dbReference type="InterPro" id="IPR018062">
    <property type="entry name" value="HTH_AraC-typ_CS"/>
</dbReference>
<dbReference type="Proteomes" id="UP001455709">
    <property type="component" value="Unassembled WGS sequence"/>
</dbReference>
<sequence length="243" mass="27028">METAGRREIAGQQAWLLLPLAGDGAQLKFSWSTGGESLALPAAWQGLLLLDRLRLSVQSGGLSFHPIRLEPLAKLLAFIDEARALAPANEAGRCGCLPLDDLSIWSEKRRCEYWFLRQLLEPTEPFAALLALLRRNESYWLVRFLLSNSECGGKLQMLGDRYGVSSSHFRRLCRHALGNAAKTTLRDWRAARSLLDAVESKESLTRLALKHGYASAAHFSNEIKDLYGVSPRALSNLIQLTVK</sequence>
<accession>A0ABV0F8B8</accession>
<keyword evidence="1" id="KW-0805">Transcription regulation</keyword>
<reference evidence="5 6" key="1">
    <citation type="submission" date="2024-05" db="EMBL/GenBank/DDBJ databases">
        <authorList>
            <person name="De Oliveira J.P."/>
            <person name="Noriler S.A."/>
            <person name="De Oliveira A.G."/>
            <person name="Sipoli D.S."/>
        </authorList>
    </citation>
    <scope>NUCLEOTIDE SEQUENCE [LARGE SCALE GENOMIC DNA]</scope>
    <source>
        <strain evidence="5 6">LABIM189</strain>
    </source>
</reference>
<keyword evidence="2" id="KW-0238">DNA-binding</keyword>
<dbReference type="Pfam" id="PF12833">
    <property type="entry name" value="HTH_18"/>
    <property type="match status" value="1"/>
</dbReference>
<dbReference type="InterPro" id="IPR050204">
    <property type="entry name" value="AraC_XylS_family_regulators"/>
</dbReference>
<evidence type="ECO:0000256" key="3">
    <source>
        <dbReference type="ARBA" id="ARBA00023163"/>
    </source>
</evidence>
<dbReference type="InterPro" id="IPR018060">
    <property type="entry name" value="HTH_AraC"/>
</dbReference>
<dbReference type="SUPFAM" id="SSF46689">
    <property type="entry name" value="Homeodomain-like"/>
    <property type="match status" value="1"/>
</dbReference>
<evidence type="ECO:0000313" key="6">
    <source>
        <dbReference type="Proteomes" id="UP001455709"/>
    </source>
</evidence>
<dbReference type="RefSeq" id="WP_347369291.1">
    <property type="nucleotide sequence ID" value="NZ_JBDOJC010000001.1"/>
</dbReference>
<comment type="caution">
    <text evidence="5">The sequence shown here is derived from an EMBL/GenBank/DDBJ whole genome shotgun (WGS) entry which is preliminary data.</text>
</comment>
<organism evidence="5 6">
    <name type="scientific">Chromobacterium vaccinii</name>
    <dbReference type="NCBI Taxonomy" id="1108595"/>
    <lineage>
        <taxon>Bacteria</taxon>
        <taxon>Pseudomonadati</taxon>
        <taxon>Pseudomonadota</taxon>
        <taxon>Betaproteobacteria</taxon>
        <taxon>Neisseriales</taxon>
        <taxon>Chromobacteriaceae</taxon>
        <taxon>Chromobacterium</taxon>
    </lineage>
</organism>
<name>A0ABV0F8B8_9NEIS</name>
<keyword evidence="6" id="KW-1185">Reference proteome</keyword>
<dbReference type="NCBIfam" id="NF011868">
    <property type="entry name" value="PRK15340.1"/>
    <property type="match status" value="1"/>
</dbReference>
<proteinExistence type="predicted"/>
<evidence type="ECO:0000256" key="1">
    <source>
        <dbReference type="ARBA" id="ARBA00023015"/>
    </source>
</evidence>
<dbReference type="PANTHER" id="PTHR46796:SF13">
    <property type="entry name" value="HTH-TYPE TRANSCRIPTIONAL ACTIVATOR RHAS"/>
    <property type="match status" value="1"/>
</dbReference>
<dbReference type="PANTHER" id="PTHR46796">
    <property type="entry name" value="HTH-TYPE TRANSCRIPTIONAL ACTIVATOR RHAS-RELATED"/>
    <property type="match status" value="1"/>
</dbReference>